<dbReference type="Proteomes" id="UP000190774">
    <property type="component" value="Unassembled WGS sequence"/>
</dbReference>
<dbReference type="PANTHER" id="PTHR46018:SF2">
    <property type="entry name" value="ZINC PHOSPHODIESTERASE ELAC PROTEIN 1"/>
    <property type="match status" value="1"/>
</dbReference>
<evidence type="ECO:0000313" key="2">
    <source>
        <dbReference type="Proteomes" id="UP000190774"/>
    </source>
</evidence>
<dbReference type="PANTHER" id="PTHR46018">
    <property type="entry name" value="ZINC PHOSPHODIESTERASE ELAC PROTEIN 1"/>
    <property type="match status" value="1"/>
</dbReference>
<dbReference type="InterPro" id="IPR036866">
    <property type="entry name" value="RibonucZ/Hydroxyglut_hydro"/>
</dbReference>
<organism evidence="1 2">
    <name type="scientific">Prosthecobacter debontii</name>
    <dbReference type="NCBI Taxonomy" id="48467"/>
    <lineage>
        <taxon>Bacteria</taxon>
        <taxon>Pseudomonadati</taxon>
        <taxon>Verrucomicrobiota</taxon>
        <taxon>Verrucomicrobiia</taxon>
        <taxon>Verrucomicrobiales</taxon>
        <taxon>Verrucomicrobiaceae</taxon>
        <taxon>Prosthecobacter</taxon>
    </lineage>
</organism>
<name>A0A1T4YNZ2_9BACT</name>
<dbReference type="SUPFAM" id="SSF56281">
    <property type="entry name" value="Metallo-hydrolase/oxidoreductase"/>
    <property type="match status" value="1"/>
</dbReference>
<dbReference type="AlphaFoldDB" id="A0A1T4YNZ2"/>
<evidence type="ECO:0000313" key="1">
    <source>
        <dbReference type="EMBL" id="SKB03554.1"/>
    </source>
</evidence>
<dbReference type="RefSeq" id="WP_078815003.1">
    <property type="nucleotide sequence ID" value="NZ_FUYE01000015.1"/>
</dbReference>
<accession>A0A1T4YNZ2</accession>
<keyword evidence="2" id="KW-1185">Reference proteome</keyword>
<proteinExistence type="predicted"/>
<dbReference type="Gene3D" id="3.60.15.10">
    <property type="entry name" value="Ribonuclease Z/Hydroxyacylglutathione hydrolase-like"/>
    <property type="match status" value="1"/>
</dbReference>
<protein>
    <submittedName>
        <fullName evidence="1">Ribonuclease Z</fullName>
    </submittedName>
</protein>
<reference evidence="2" key="1">
    <citation type="submission" date="2017-02" db="EMBL/GenBank/DDBJ databases">
        <authorList>
            <person name="Varghese N."/>
            <person name="Submissions S."/>
        </authorList>
    </citation>
    <scope>NUCLEOTIDE SEQUENCE [LARGE SCALE GENOMIC DNA]</scope>
    <source>
        <strain evidence="2">ATCC 700200</strain>
    </source>
</reference>
<dbReference type="STRING" id="48467.SAMN02745166_03841"/>
<dbReference type="OrthoDB" id="9800940at2"/>
<gene>
    <name evidence="1" type="ORF">SAMN02745166_03841</name>
</gene>
<dbReference type="GO" id="GO:0042781">
    <property type="term" value="F:3'-tRNA processing endoribonuclease activity"/>
    <property type="evidence" value="ECO:0007669"/>
    <property type="project" value="TreeGrafter"/>
</dbReference>
<dbReference type="EMBL" id="FUYE01000015">
    <property type="protein sequence ID" value="SKB03554.1"/>
    <property type="molecule type" value="Genomic_DNA"/>
</dbReference>
<sequence length="335" mass="38237">MSIHFRILGGPGRDNALLVQVDSGQAVERLLFDCGEGCVSELSFGEIQDIDHVFFSHFHMDHIAGFDSFFRCVFNRETKPNYIWGPPGTRKVMHHRFRGFLWNLHEQMAGSWRVSDLYPEEGRISTGRYELRESFASAHEVSEARLPQGVGYTVEAFTMNHRTPSMAYLVREKARWNIDASRLGSLGLRPGPWLKQLKDSVDDESTLDIEGVTYSVADLRKSLLTETPGDSIAYLTDFLMDETAMKHLEPALLGCRVIVCESQYRHCDEELAQKNYHMTSVQAATLAQRAGAEMLVLFHLSDRYRPDEWLEMIQEAREVFSNTRVASEWGLIPNI</sequence>
<dbReference type="Pfam" id="PF23023">
    <property type="entry name" value="Anti-Pycsar_Apyc1"/>
    <property type="match status" value="1"/>
</dbReference>